<dbReference type="InterPro" id="IPR052228">
    <property type="entry name" value="Sec_Metab_Biosynth_Oxidored"/>
</dbReference>
<sequence>MRADLSLVGENAKLLEWITATFPVVDVLVLCARYHRSVRSETPEGFESTFALFYLSRFLLSHGLVEQLERTGSPVILNVAGPGGTSDVQWDDLQLERGYFGTGALGHGGRLNDLLGVSFTDTYKERRICSVSSRYRVDQFFRGV</sequence>
<dbReference type="InterPro" id="IPR036291">
    <property type="entry name" value="NAD(P)-bd_dom_sf"/>
</dbReference>
<organism evidence="2 3">
    <name type="scientific">Candidatus Protofrankia californiensis</name>
    <dbReference type="NCBI Taxonomy" id="1839754"/>
    <lineage>
        <taxon>Bacteria</taxon>
        <taxon>Bacillati</taxon>
        <taxon>Actinomycetota</taxon>
        <taxon>Actinomycetes</taxon>
        <taxon>Frankiales</taxon>
        <taxon>Frankiaceae</taxon>
        <taxon>Protofrankia</taxon>
    </lineage>
</organism>
<dbReference type="Gene3D" id="3.40.50.720">
    <property type="entry name" value="NAD(P)-binding Rossmann-like Domain"/>
    <property type="match status" value="1"/>
</dbReference>
<dbReference type="PANTHER" id="PTHR47534:SF3">
    <property type="entry name" value="ALCOHOL DEHYDROGENASE-LIKE C-TERMINAL DOMAIN-CONTAINING PROTEIN"/>
    <property type="match status" value="1"/>
</dbReference>
<dbReference type="GO" id="GO:0016491">
    <property type="term" value="F:oxidoreductase activity"/>
    <property type="evidence" value="ECO:0007669"/>
    <property type="project" value="UniProtKB-KW"/>
</dbReference>
<name>A0A1C3NYS9_9ACTN</name>
<evidence type="ECO:0000313" key="2">
    <source>
        <dbReference type="EMBL" id="SBW22716.1"/>
    </source>
</evidence>
<gene>
    <name evidence="2" type="ORF">FDG2_3023</name>
</gene>
<keyword evidence="1" id="KW-0560">Oxidoreductase</keyword>
<reference evidence="3" key="1">
    <citation type="submission" date="2016-02" db="EMBL/GenBank/DDBJ databases">
        <authorList>
            <person name="Wibberg D."/>
        </authorList>
    </citation>
    <scope>NUCLEOTIDE SEQUENCE [LARGE SCALE GENOMIC DNA]</scope>
</reference>
<dbReference type="Proteomes" id="UP000199013">
    <property type="component" value="Unassembled WGS sequence"/>
</dbReference>
<evidence type="ECO:0000256" key="1">
    <source>
        <dbReference type="ARBA" id="ARBA00023002"/>
    </source>
</evidence>
<dbReference type="AlphaFoldDB" id="A0A1C3NYS9"/>
<evidence type="ECO:0000313" key="3">
    <source>
        <dbReference type="Proteomes" id="UP000199013"/>
    </source>
</evidence>
<proteinExistence type="predicted"/>
<protein>
    <submittedName>
        <fullName evidence="2">Oxidoreductase</fullName>
    </submittedName>
</protein>
<dbReference type="SUPFAM" id="SSF51735">
    <property type="entry name" value="NAD(P)-binding Rossmann-fold domains"/>
    <property type="match status" value="1"/>
</dbReference>
<dbReference type="PANTHER" id="PTHR47534">
    <property type="entry name" value="YALI0E05731P"/>
    <property type="match status" value="1"/>
</dbReference>
<keyword evidence="3" id="KW-1185">Reference proteome</keyword>
<accession>A0A1C3NYS9</accession>
<dbReference type="EMBL" id="FLUV01001271">
    <property type="protein sequence ID" value="SBW22716.1"/>
    <property type="molecule type" value="Genomic_DNA"/>
</dbReference>